<reference evidence="3" key="1">
    <citation type="submission" date="2020-07" db="EMBL/GenBank/DDBJ databases">
        <title>Genome sequence and genetic diversity analysis of an under-domesticated orphan crop, white fonio (Digitaria exilis).</title>
        <authorList>
            <person name="Bennetzen J.L."/>
            <person name="Chen S."/>
            <person name="Ma X."/>
            <person name="Wang X."/>
            <person name="Yssel A.E.J."/>
            <person name="Chaluvadi S.R."/>
            <person name="Johnson M."/>
            <person name="Gangashetty P."/>
            <person name="Hamidou F."/>
            <person name="Sanogo M.D."/>
            <person name="Zwaenepoel A."/>
            <person name="Wallace J."/>
            <person name="Van De Peer Y."/>
            <person name="Van Deynze A."/>
        </authorList>
    </citation>
    <scope>NUCLEOTIDE SEQUENCE</scope>
    <source>
        <tissue evidence="3">Leaves</tissue>
    </source>
</reference>
<name>A0A835E2W0_9POAL</name>
<feature type="domain" description="Alpha/beta hydrolase fold-3" evidence="2">
    <location>
        <begin position="649"/>
        <end position="872"/>
    </location>
</feature>
<accession>A0A835E2W0</accession>
<dbReference type="InterPro" id="IPR029058">
    <property type="entry name" value="AB_hydrolase_fold"/>
</dbReference>
<dbReference type="OrthoDB" id="408631at2759"/>
<feature type="compositionally biased region" description="Polar residues" evidence="1">
    <location>
        <begin position="491"/>
        <end position="502"/>
    </location>
</feature>
<evidence type="ECO:0000259" key="2">
    <source>
        <dbReference type="Pfam" id="PF07859"/>
    </source>
</evidence>
<dbReference type="AlphaFoldDB" id="A0A835E2W0"/>
<dbReference type="GO" id="GO:0016787">
    <property type="term" value="F:hydrolase activity"/>
    <property type="evidence" value="ECO:0007669"/>
    <property type="project" value="InterPro"/>
</dbReference>
<feature type="region of interest" description="Disordered" evidence="1">
    <location>
        <begin position="463"/>
        <end position="506"/>
    </location>
</feature>
<dbReference type="PANTHER" id="PTHR23024">
    <property type="entry name" value="ARYLACETAMIDE DEACETYLASE"/>
    <property type="match status" value="1"/>
</dbReference>
<gene>
    <name evidence="3" type="ORF">HU200_057415</name>
</gene>
<evidence type="ECO:0000256" key="1">
    <source>
        <dbReference type="SAM" id="MobiDB-lite"/>
    </source>
</evidence>
<feature type="domain" description="Alpha/beta hydrolase fold-3" evidence="2">
    <location>
        <begin position="89"/>
        <end position="292"/>
    </location>
</feature>
<dbReference type="Proteomes" id="UP000636709">
    <property type="component" value="Unassembled WGS sequence"/>
</dbReference>
<dbReference type="InterPro" id="IPR013094">
    <property type="entry name" value="AB_hydrolase_3"/>
</dbReference>
<proteinExistence type="predicted"/>
<feature type="region of interest" description="Disordered" evidence="1">
    <location>
        <begin position="542"/>
        <end position="562"/>
    </location>
</feature>
<dbReference type="InterPro" id="IPR050466">
    <property type="entry name" value="Carboxylest/Gibb_receptor"/>
</dbReference>
<evidence type="ECO:0000313" key="3">
    <source>
        <dbReference type="EMBL" id="KAF8660826.1"/>
    </source>
</evidence>
<dbReference type="Gene3D" id="3.40.50.1820">
    <property type="entry name" value="alpha/beta hydrolase"/>
    <property type="match status" value="2"/>
</dbReference>
<dbReference type="Pfam" id="PF07859">
    <property type="entry name" value="Abhydrolase_3"/>
    <property type="match status" value="2"/>
</dbReference>
<keyword evidence="4" id="KW-1185">Reference proteome</keyword>
<evidence type="ECO:0000313" key="4">
    <source>
        <dbReference type="Proteomes" id="UP000636709"/>
    </source>
</evidence>
<protein>
    <recommendedName>
        <fullName evidence="2">Alpha/beta hydrolase fold-3 domain-containing protein</fullName>
    </recommendedName>
</protein>
<dbReference type="EMBL" id="JACEFO010002429">
    <property type="protein sequence ID" value="KAF8660826.1"/>
    <property type="molecule type" value="Genomic_DNA"/>
</dbReference>
<organism evidence="3 4">
    <name type="scientific">Digitaria exilis</name>
    <dbReference type="NCBI Taxonomy" id="1010633"/>
    <lineage>
        <taxon>Eukaryota</taxon>
        <taxon>Viridiplantae</taxon>
        <taxon>Streptophyta</taxon>
        <taxon>Embryophyta</taxon>
        <taxon>Tracheophyta</taxon>
        <taxon>Spermatophyta</taxon>
        <taxon>Magnoliopsida</taxon>
        <taxon>Liliopsida</taxon>
        <taxon>Poales</taxon>
        <taxon>Poaceae</taxon>
        <taxon>PACMAD clade</taxon>
        <taxon>Panicoideae</taxon>
        <taxon>Panicodae</taxon>
        <taxon>Paniceae</taxon>
        <taxon>Anthephorinae</taxon>
        <taxon>Digitaria</taxon>
    </lineage>
</organism>
<sequence>MATNQGEETNAMADLDGEVEHDFSPFIRQYKSGRVVRLLPADTVPAGTDTASTGVSSKDVIIDPISGLWARLYLPALPAGHQHNKLPVIVYYHGGAFVIGSAAHRPTHEYLNTLASDAGVLIVSPEYRLAPEHPLPTAHDDSWEAFKWVASHAAGEGPEPWLVEHGDMSRVFLAGVSAGGNIAHHMAVRAGEHINSLGVRVSGLLVIHAYFNAEEEKSAAFWRFVCPGTPGLVDDPLCNPAARIAAGRVLVCVAGKDMLRDRGVWYYESLKGSGYRGEVELRESVGEGHVFHYTKPGCEQAQLLRARRDKLAVMVYYDCDAFVIGSTAVQPKHAYLNSVVSLGVPIRGLLVIHPDFTSEGANTTPLVSSAARDADNNLYPPSERHEHRATTTAKSIVAAFKLVTMRREMEGVVCHHISSVGEGFTGALDLPRFAGILHHTADSNALLPDPCDVLHHVVSPDSHGWMPRRHGDWPPRRQPCVTKPTGPPTSDYDSPHQSSSLATRYKHSRHSAPTYLRIATALAARLRHYTNRVVRALHPSRIPSPLQSAGTAACPPPHSSHRRRARARPAMAAAAADPDTAVQADFFPIIRQYKSGRVERFMNVAPLPAGTDPATGVVSKDVVIDPATGLWARLFLPPGTPQGKKLTVVVYYHGGAYVVGSAADPFTHNYLNALVADAGVLAVAPEYRLAPEHPLPAAYDDSWDAFKWVASHATGVGAEPWLAEHGDFSRVFLAGASAGGTIAHVVAARAGEHGGELGMRVRGLLIVHPYFSGAADIGNEATTGKERKARADAFWRFLYPGSPGLDDPLSNPFSEAAGGSAARVVAERVLVCVAEKDDLRDRGVWYYENLKACGYPGEVELLESMGEGHVFYCMNPRCDKAKEMHERVLSFLRK</sequence>
<dbReference type="SUPFAM" id="SSF53474">
    <property type="entry name" value="alpha/beta-Hydrolases"/>
    <property type="match status" value="2"/>
</dbReference>
<dbReference type="PANTHER" id="PTHR23024:SF593">
    <property type="entry name" value="ALPHA_BETA HYDROLASE FOLD-3 DOMAIN-CONTAINING PROTEIN"/>
    <property type="match status" value="1"/>
</dbReference>
<comment type="caution">
    <text evidence="3">The sequence shown here is derived from an EMBL/GenBank/DDBJ whole genome shotgun (WGS) entry which is preliminary data.</text>
</comment>